<proteinExistence type="predicted"/>
<dbReference type="AlphaFoldDB" id="A0A166A7U0"/>
<sequence length="143" mass="16293">MYRLGPSLLRCSALKLSARPSLVHATASVLFANTRAPRQAPASMLLERMRARLWHNDWARASILHATRARSAFTRPRLTLRPLPHYSRSCPRPVVRSHTKRSRPGIFWPCDTQCARRDFATRPLVSFARARPATYQPACCSTR</sequence>
<reference evidence="1 2" key="1">
    <citation type="journal article" date="2016" name="Mol. Biol. Evol.">
        <title>Comparative Genomics of Early-Diverging Mushroom-Forming Fungi Provides Insights into the Origins of Lignocellulose Decay Capabilities.</title>
        <authorList>
            <person name="Nagy L.G."/>
            <person name="Riley R."/>
            <person name="Tritt A."/>
            <person name="Adam C."/>
            <person name="Daum C."/>
            <person name="Floudas D."/>
            <person name="Sun H."/>
            <person name="Yadav J.S."/>
            <person name="Pangilinan J."/>
            <person name="Larsson K.H."/>
            <person name="Matsuura K."/>
            <person name="Barry K."/>
            <person name="Labutti K."/>
            <person name="Kuo R."/>
            <person name="Ohm R.A."/>
            <person name="Bhattacharya S.S."/>
            <person name="Shirouzu T."/>
            <person name="Yoshinaga Y."/>
            <person name="Martin F.M."/>
            <person name="Grigoriev I.V."/>
            <person name="Hibbett D.S."/>
        </authorList>
    </citation>
    <scope>NUCLEOTIDE SEQUENCE [LARGE SCALE GENOMIC DNA]</scope>
    <source>
        <strain evidence="1 2">HHB12029</strain>
    </source>
</reference>
<dbReference type="EMBL" id="KV426075">
    <property type="protein sequence ID" value="KZV89349.1"/>
    <property type="molecule type" value="Genomic_DNA"/>
</dbReference>
<accession>A0A166A7U0</accession>
<evidence type="ECO:0000313" key="2">
    <source>
        <dbReference type="Proteomes" id="UP000077266"/>
    </source>
</evidence>
<name>A0A166A7U0_EXIGL</name>
<dbReference type="Proteomes" id="UP000077266">
    <property type="component" value="Unassembled WGS sequence"/>
</dbReference>
<dbReference type="InParanoid" id="A0A166A7U0"/>
<protein>
    <submittedName>
        <fullName evidence="1">Uncharacterized protein</fullName>
    </submittedName>
</protein>
<gene>
    <name evidence="1" type="ORF">EXIGLDRAFT_148642</name>
</gene>
<organism evidence="1 2">
    <name type="scientific">Exidia glandulosa HHB12029</name>
    <dbReference type="NCBI Taxonomy" id="1314781"/>
    <lineage>
        <taxon>Eukaryota</taxon>
        <taxon>Fungi</taxon>
        <taxon>Dikarya</taxon>
        <taxon>Basidiomycota</taxon>
        <taxon>Agaricomycotina</taxon>
        <taxon>Agaricomycetes</taxon>
        <taxon>Auriculariales</taxon>
        <taxon>Exidiaceae</taxon>
        <taxon>Exidia</taxon>
    </lineage>
</organism>
<evidence type="ECO:0000313" key="1">
    <source>
        <dbReference type="EMBL" id="KZV89349.1"/>
    </source>
</evidence>
<keyword evidence="2" id="KW-1185">Reference proteome</keyword>